<feature type="domain" description="Immunoglobulin" evidence="1">
    <location>
        <begin position="642"/>
        <end position="712"/>
    </location>
</feature>
<evidence type="ECO:0000313" key="3">
    <source>
        <dbReference type="Proteomes" id="UP001304671"/>
    </source>
</evidence>
<reference evidence="2 3" key="1">
    <citation type="submission" date="2023-12" db="EMBL/GenBank/DDBJ databases">
        <title>Novel species of the genus Arcicella isolated from rivers.</title>
        <authorList>
            <person name="Lu H."/>
        </authorList>
    </citation>
    <scope>NUCLEOTIDE SEQUENCE [LARGE SCALE GENOMIC DNA]</scope>
    <source>
        <strain evidence="2 3">LMG 21963</strain>
    </source>
</reference>
<dbReference type="EMBL" id="JAYFUL010000032">
    <property type="protein sequence ID" value="MEA5259511.1"/>
    <property type="molecule type" value="Genomic_DNA"/>
</dbReference>
<comment type="caution">
    <text evidence="2">The sequence shown here is derived from an EMBL/GenBank/DDBJ whole genome shotgun (WGS) entry which is preliminary data.</text>
</comment>
<dbReference type="Pfam" id="PF18962">
    <property type="entry name" value="Por_Secre_tail"/>
    <property type="match status" value="1"/>
</dbReference>
<dbReference type="Gene3D" id="2.60.40.10">
    <property type="entry name" value="Immunoglobulins"/>
    <property type="match status" value="2"/>
</dbReference>
<organism evidence="2 3">
    <name type="scientific">Arcicella aquatica</name>
    <dbReference type="NCBI Taxonomy" id="217141"/>
    <lineage>
        <taxon>Bacteria</taxon>
        <taxon>Pseudomonadati</taxon>
        <taxon>Bacteroidota</taxon>
        <taxon>Cytophagia</taxon>
        <taxon>Cytophagales</taxon>
        <taxon>Flectobacillaceae</taxon>
        <taxon>Arcicella</taxon>
    </lineage>
</organism>
<dbReference type="SMART" id="SM00409">
    <property type="entry name" value="IG"/>
    <property type="match status" value="2"/>
</dbReference>
<proteinExistence type="predicted"/>
<keyword evidence="3" id="KW-1185">Reference proteome</keyword>
<dbReference type="InterPro" id="IPR013783">
    <property type="entry name" value="Ig-like_fold"/>
</dbReference>
<dbReference type="InterPro" id="IPR003599">
    <property type="entry name" value="Ig_sub"/>
</dbReference>
<dbReference type="NCBIfam" id="TIGR04183">
    <property type="entry name" value="Por_Secre_tail"/>
    <property type="match status" value="1"/>
</dbReference>
<dbReference type="Proteomes" id="UP001304671">
    <property type="component" value="Unassembled WGS sequence"/>
</dbReference>
<name>A0ABU5QR02_9BACT</name>
<protein>
    <submittedName>
        <fullName evidence="2">T9SS type A sorting domain-containing protein</fullName>
    </submittedName>
</protein>
<feature type="domain" description="Immunoglobulin" evidence="1">
    <location>
        <begin position="559"/>
        <end position="629"/>
    </location>
</feature>
<accession>A0ABU5QR02</accession>
<evidence type="ECO:0000259" key="1">
    <source>
        <dbReference type="SMART" id="SM00409"/>
    </source>
</evidence>
<evidence type="ECO:0000313" key="2">
    <source>
        <dbReference type="EMBL" id="MEA5259511.1"/>
    </source>
</evidence>
<gene>
    <name evidence="2" type="ORF">VB264_17055</name>
</gene>
<dbReference type="RefSeq" id="WP_323251196.1">
    <property type="nucleotide sequence ID" value="NZ_JAYFUL010000032.1"/>
</dbReference>
<dbReference type="Gene3D" id="2.130.10.10">
    <property type="entry name" value="YVTN repeat-like/Quinoprotein amine dehydrogenase"/>
    <property type="match status" value="1"/>
</dbReference>
<dbReference type="InterPro" id="IPR015943">
    <property type="entry name" value="WD40/YVTN_repeat-like_dom_sf"/>
</dbReference>
<dbReference type="SUPFAM" id="SSF63829">
    <property type="entry name" value="Calcium-dependent phosphotriesterase"/>
    <property type="match status" value="1"/>
</dbReference>
<sequence length="797" mass="89001">MAENLSPNTDYFVRVEEIYKQGDGYEYSRNVPIGVLFQYNRKFRTGNTKISNQWSFFNNDKIQTFARDVSSFTVGTNSIYIKNSRGLVRISGDSLTTSNLDRNSTNGSIGNMILGLSTVNSDNSLWVMNITSKIKDYDGAFAQTAYSLIQMDQQTGKKITELDISNPENTSLTFADIKNNLIFGYAGGNYTLSRIIDGKITTILKLNISDKASSLMDWNSDYAWYQINDSSTKPWELWRYDLNNKTYTVFNKENTPILGNYTLESKLDSKGNLWAIVSNNSIKTLIKFDGTTWKVFDNNNSLISNPNKLGIDQNDNIYLVDNARILKYDNVNWKNLGELPPLANYSLTERMYIDNFGKIWFSNAFGLLRFNPCETTVTKPDLSAQKITMEFGENNLLVAKGCKNVIWNWQNANESVKDQLKLSTNVLNISPKINTTYTAQCYDDGCVSKEMDLKVNVLPVLTIGNVSNKQVCQGDSIKASPKIAGQFDSNNQFKVYLSTDKVNTPISFTKANEDKDFLFSLSKSLPEGKYYLKIESSSPKTTSKDSVEIIILKLPTIITKNITACVGTEITLNATGGGKYVWKGPDNFNSTLQNPKITNIVSANTGAYTVEVTGENGCKNTSSVEVIINPNPIVKTSISSNTTGGIIYTGTDVQLSASGGNSYHWDGPNNYISNEQNPILKSVKIEDGGIYKVSVTDKNGCITKSQIELKVELILSNQSEPNKEFKVFPNPANGIIQVQTDMEGYTTFYLYDALGREVLSNTFIKQTTILVDGLRQGTYYLKFQQKEQKGTTKIVLE</sequence>
<dbReference type="InterPro" id="IPR026444">
    <property type="entry name" value="Secre_tail"/>
</dbReference>